<feature type="transmembrane region" description="Helical" evidence="2">
    <location>
        <begin position="95"/>
        <end position="114"/>
    </location>
</feature>
<feature type="domain" description="PiggyBac transposable element-derived protein" evidence="3">
    <location>
        <begin position="72"/>
        <end position="112"/>
    </location>
</feature>
<feature type="compositionally biased region" description="Acidic residues" evidence="1">
    <location>
        <begin position="29"/>
        <end position="46"/>
    </location>
</feature>
<keyword evidence="2" id="KW-1133">Transmembrane helix</keyword>
<dbReference type="InterPro" id="IPR029526">
    <property type="entry name" value="PGBD"/>
</dbReference>
<dbReference type="STRING" id="37653.A0A0L8HJX7"/>
<keyword evidence="2" id="KW-0812">Transmembrane</keyword>
<gene>
    <name evidence="4" type="ORF">OCBIM_22013677mg</name>
</gene>
<dbReference type="AlphaFoldDB" id="A0A0L8HJX7"/>
<reference evidence="4" key="1">
    <citation type="submission" date="2015-07" db="EMBL/GenBank/DDBJ databases">
        <title>MeaNS - Measles Nucleotide Surveillance Program.</title>
        <authorList>
            <person name="Tran T."/>
            <person name="Druce J."/>
        </authorList>
    </citation>
    <scope>NUCLEOTIDE SEQUENCE</scope>
    <source>
        <strain evidence="4">UCB-OBI-ISO-001</strain>
        <tissue evidence="4">Gonad</tissue>
    </source>
</reference>
<sequence length="178" mass="20888">MSCYRNPLSQKEIEEILYEGIPSDHESACDDNDSDEAFEEQSNVQEEETANVEFDDLSEYDSDDILLASFANMNRVDKFDQLKKTYEIARKSHKWWYRIFFYFLDAAIVNAFILHKKVQDSNTTLKNFRLEIIDSLAAESMVLKRKTKGPSIEIKKRKPHVSLEIRRERVGSLINKRN</sequence>
<dbReference type="PANTHER" id="PTHR46599">
    <property type="entry name" value="PIGGYBAC TRANSPOSABLE ELEMENT-DERIVED PROTEIN 4"/>
    <property type="match status" value="1"/>
</dbReference>
<name>A0A0L8HJX7_OCTBM</name>
<evidence type="ECO:0000256" key="1">
    <source>
        <dbReference type="SAM" id="MobiDB-lite"/>
    </source>
</evidence>
<evidence type="ECO:0000259" key="3">
    <source>
        <dbReference type="Pfam" id="PF13843"/>
    </source>
</evidence>
<keyword evidence="2" id="KW-0472">Membrane</keyword>
<dbReference type="PANTHER" id="PTHR46599:SF3">
    <property type="entry name" value="PIGGYBAC TRANSPOSABLE ELEMENT-DERIVED PROTEIN 4"/>
    <property type="match status" value="1"/>
</dbReference>
<dbReference type="Pfam" id="PF13843">
    <property type="entry name" value="DDE_Tnp_1_7"/>
    <property type="match status" value="1"/>
</dbReference>
<evidence type="ECO:0000256" key="2">
    <source>
        <dbReference type="SAM" id="Phobius"/>
    </source>
</evidence>
<protein>
    <recommendedName>
        <fullName evidence="3">PiggyBac transposable element-derived protein domain-containing protein</fullName>
    </recommendedName>
</protein>
<feature type="region of interest" description="Disordered" evidence="1">
    <location>
        <begin position="24"/>
        <end position="46"/>
    </location>
</feature>
<organism evidence="4">
    <name type="scientific">Octopus bimaculoides</name>
    <name type="common">California two-spotted octopus</name>
    <dbReference type="NCBI Taxonomy" id="37653"/>
    <lineage>
        <taxon>Eukaryota</taxon>
        <taxon>Metazoa</taxon>
        <taxon>Spiralia</taxon>
        <taxon>Lophotrochozoa</taxon>
        <taxon>Mollusca</taxon>
        <taxon>Cephalopoda</taxon>
        <taxon>Coleoidea</taxon>
        <taxon>Octopodiformes</taxon>
        <taxon>Octopoda</taxon>
        <taxon>Incirrata</taxon>
        <taxon>Octopodidae</taxon>
        <taxon>Octopus</taxon>
    </lineage>
</organism>
<proteinExistence type="predicted"/>
<accession>A0A0L8HJX7</accession>
<dbReference type="EMBL" id="KQ418044">
    <property type="protein sequence ID" value="KOF89080.1"/>
    <property type="molecule type" value="Genomic_DNA"/>
</dbReference>
<evidence type="ECO:0000313" key="4">
    <source>
        <dbReference type="EMBL" id="KOF89080.1"/>
    </source>
</evidence>